<evidence type="ECO:0000256" key="1">
    <source>
        <dbReference type="SAM" id="MobiDB-lite"/>
    </source>
</evidence>
<protein>
    <recommendedName>
        <fullName evidence="4">Relaxasome subunit MobC</fullName>
    </recommendedName>
</protein>
<dbReference type="Proteomes" id="UP000198668">
    <property type="component" value="Unassembled WGS sequence"/>
</dbReference>
<dbReference type="AlphaFoldDB" id="A0A1I3DAI2"/>
<dbReference type="EMBL" id="FOQE01000032">
    <property type="protein sequence ID" value="SFH83511.1"/>
    <property type="molecule type" value="Genomic_DNA"/>
</dbReference>
<dbReference type="OrthoDB" id="2065751at2"/>
<dbReference type="RefSeq" id="WP_092093168.1">
    <property type="nucleotide sequence ID" value="NZ_FOQE01000032.1"/>
</dbReference>
<sequence length="75" mass="9157">MSNLDIKKKEQEIRRLQRQMQRDSERLRKERTHRLIQKGALLEAYFDMRDSSIEETEKVLNIIAPEVKKIREQNF</sequence>
<organism evidence="2 3">
    <name type="scientific">Pisciglobus halotolerans</name>
    <dbReference type="NCBI Taxonomy" id="745365"/>
    <lineage>
        <taxon>Bacteria</taxon>
        <taxon>Bacillati</taxon>
        <taxon>Bacillota</taxon>
        <taxon>Bacilli</taxon>
        <taxon>Lactobacillales</taxon>
        <taxon>Carnobacteriaceae</taxon>
    </lineage>
</organism>
<proteinExistence type="predicted"/>
<feature type="region of interest" description="Disordered" evidence="1">
    <location>
        <begin position="1"/>
        <end position="29"/>
    </location>
</feature>
<keyword evidence="3" id="KW-1185">Reference proteome</keyword>
<reference evidence="2 3" key="1">
    <citation type="submission" date="2016-10" db="EMBL/GenBank/DDBJ databases">
        <authorList>
            <person name="de Groot N.N."/>
        </authorList>
    </citation>
    <scope>NUCLEOTIDE SEQUENCE [LARGE SCALE GENOMIC DNA]</scope>
    <source>
        <strain evidence="2 3">DSM 27630</strain>
    </source>
</reference>
<feature type="compositionally biased region" description="Basic and acidic residues" evidence="1">
    <location>
        <begin position="1"/>
        <end position="28"/>
    </location>
</feature>
<name>A0A1I3DAI2_9LACT</name>
<accession>A0A1I3DAI2</accession>
<gene>
    <name evidence="2" type="ORF">SAMN04489868_1327</name>
</gene>
<evidence type="ECO:0000313" key="3">
    <source>
        <dbReference type="Proteomes" id="UP000198668"/>
    </source>
</evidence>
<evidence type="ECO:0000313" key="2">
    <source>
        <dbReference type="EMBL" id="SFH83511.1"/>
    </source>
</evidence>
<evidence type="ECO:0008006" key="4">
    <source>
        <dbReference type="Google" id="ProtNLM"/>
    </source>
</evidence>